<gene>
    <name evidence="2" type="ORF">GCM10025862_11890</name>
</gene>
<dbReference type="InterPro" id="IPR043504">
    <property type="entry name" value="Peptidase_S1_PA_chymotrypsin"/>
</dbReference>
<dbReference type="RefSeq" id="WP_241441960.1">
    <property type="nucleotide sequence ID" value="NZ_BSUJ01000001.1"/>
</dbReference>
<dbReference type="PROSITE" id="PS00134">
    <property type="entry name" value="TRYPSIN_HIS"/>
    <property type="match status" value="1"/>
</dbReference>
<comment type="caution">
    <text evidence="2">The sequence shown here is derived from an EMBL/GenBank/DDBJ whole genome shotgun (WGS) entry which is preliminary data.</text>
</comment>
<dbReference type="Proteomes" id="UP001157109">
    <property type="component" value="Unassembled WGS sequence"/>
</dbReference>
<evidence type="ECO:0000313" key="2">
    <source>
        <dbReference type="EMBL" id="GMA19168.1"/>
    </source>
</evidence>
<evidence type="ECO:0000256" key="1">
    <source>
        <dbReference type="SAM" id="SignalP"/>
    </source>
</evidence>
<dbReference type="SUPFAM" id="SSF50494">
    <property type="entry name" value="Trypsin-like serine proteases"/>
    <property type="match status" value="1"/>
</dbReference>
<name>A0ABQ6HL33_9MICO</name>
<protein>
    <submittedName>
        <fullName evidence="2">Uncharacterized protein</fullName>
    </submittedName>
</protein>
<feature type="signal peptide" evidence="1">
    <location>
        <begin position="1"/>
        <end position="26"/>
    </location>
</feature>
<dbReference type="Gene3D" id="2.40.10.10">
    <property type="entry name" value="Trypsin-like serine proteases"/>
    <property type="match status" value="2"/>
</dbReference>
<sequence>MTRTYRSVALAALVLVVAGTSGVVTGTGPAASAEASGRPVAAAGSVGATVDVVSTYGRVDPLMQATPSQWGGAFVDDSGRLVVRYVGQSRSAAAAALARVGVPQTAVDLRAGTVSLTTLQRQQTRLSGLARTSGQLTSVGPDYAAGRLRVEGAGSASRLTSDVTRLLGGDGPAPVVTARPATPLPAAKTSSRYYDTGSLHGGGLINLTGNAGGYQYTSHCSTGFSWIGRDGAAYGLTAGHCFLEPGAPAMGTVSVRTSGSTTRVVGTVAATTVTKGTNVKGRRGDLAVFKLNRRPGQPVSALTSGRIYTGLGNSTTTRAVRGSVLLPQGYSSAAIRTSGSSGYQVSRRLGEISPTRITAVDRTITWPDGQQFTGITIAADRTEHTSAGDSGGAVYLKNANGTAAAVGIMSGYAYDPLSKSYWNYYTPLKYVPVAGRLKNG</sequence>
<keyword evidence="3" id="KW-1185">Reference proteome</keyword>
<proteinExistence type="predicted"/>
<dbReference type="InterPro" id="IPR018114">
    <property type="entry name" value="TRYPSIN_HIS"/>
</dbReference>
<keyword evidence="1" id="KW-0732">Signal</keyword>
<accession>A0ABQ6HL33</accession>
<dbReference type="EMBL" id="BSUJ01000001">
    <property type="protein sequence ID" value="GMA19168.1"/>
    <property type="molecule type" value="Genomic_DNA"/>
</dbReference>
<reference evidence="3" key="1">
    <citation type="journal article" date="2019" name="Int. J. Syst. Evol. Microbiol.">
        <title>The Global Catalogue of Microorganisms (GCM) 10K type strain sequencing project: providing services to taxonomists for standard genome sequencing and annotation.</title>
        <authorList>
            <consortium name="The Broad Institute Genomics Platform"/>
            <consortium name="The Broad Institute Genome Sequencing Center for Infectious Disease"/>
            <person name="Wu L."/>
            <person name="Ma J."/>
        </authorList>
    </citation>
    <scope>NUCLEOTIDE SEQUENCE [LARGE SCALE GENOMIC DNA]</scope>
    <source>
        <strain evidence="3">NBRC 105830</strain>
    </source>
</reference>
<feature type="chain" id="PRO_5047480041" evidence="1">
    <location>
        <begin position="27"/>
        <end position="440"/>
    </location>
</feature>
<evidence type="ECO:0000313" key="3">
    <source>
        <dbReference type="Proteomes" id="UP001157109"/>
    </source>
</evidence>
<dbReference type="InterPro" id="IPR009003">
    <property type="entry name" value="Peptidase_S1_PA"/>
</dbReference>
<organism evidence="2 3">
    <name type="scientific">Arsenicicoccus piscis</name>
    <dbReference type="NCBI Taxonomy" id="673954"/>
    <lineage>
        <taxon>Bacteria</taxon>
        <taxon>Bacillati</taxon>
        <taxon>Actinomycetota</taxon>
        <taxon>Actinomycetes</taxon>
        <taxon>Micrococcales</taxon>
        <taxon>Intrasporangiaceae</taxon>
        <taxon>Arsenicicoccus</taxon>
    </lineage>
</organism>